<accession>A0A0E9PIR8</accession>
<proteinExistence type="predicted"/>
<reference evidence="1" key="2">
    <citation type="journal article" date="2015" name="Fish Shellfish Immunol.">
        <title>Early steps in the European eel (Anguilla anguilla)-Vibrio vulnificus interaction in the gills: Role of the RtxA13 toxin.</title>
        <authorList>
            <person name="Callol A."/>
            <person name="Pajuelo D."/>
            <person name="Ebbesson L."/>
            <person name="Teles M."/>
            <person name="MacKenzie S."/>
            <person name="Amaro C."/>
        </authorList>
    </citation>
    <scope>NUCLEOTIDE SEQUENCE</scope>
</reference>
<reference evidence="1" key="1">
    <citation type="submission" date="2014-11" db="EMBL/GenBank/DDBJ databases">
        <authorList>
            <person name="Amaro Gonzalez C."/>
        </authorList>
    </citation>
    <scope>NUCLEOTIDE SEQUENCE</scope>
</reference>
<name>A0A0E9PIR8_ANGAN</name>
<protein>
    <submittedName>
        <fullName evidence="1">Uncharacterized protein</fullName>
    </submittedName>
</protein>
<organism evidence="1">
    <name type="scientific">Anguilla anguilla</name>
    <name type="common">European freshwater eel</name>
    <name type="synonym">Muraena anguilla</name>
    <dbReference type="NCBI Taxonomy" id="7936"/>
    <lineage>
        <taxon>Eukaryota</taxon>
        <taxon>Metazoa</taxon>
        <taxon>Chordata</taxon>
        <taxon>Craniata</taxon>
        <taxon>Vertebrata</taxon>
        <taxon>Euteleostomi</taxon>
        <taxon>Actinopterygii</taxon>
        <taxon>Neopterygii</taxon>
        <taxon>Teleostei</taxon>
        <taxon>Anguilliformes</taxon>
        <taxon>Anguillidae</taxon>
        <taxon>Anguilla</taxon>
    </lineage>
</organism>
<dbReference type="AlphaFoldDB" id="A0A0E9PIR8"/>
<dbReference type="EMBL" id="GBXM01104071">
    <property type="protein sequence ID" value="JAH04506.1"/>
    <property type="molecule type" value="Transcribed_RNA"/>
</dbReference>
<evidence type="ECO:0000313" key="1">
    <source>
        <dbReference type="EMBL" id="JAH04506.1"/>
    </source>
</evidence>
<sequence>MLRGRHCFTPSLSTLVPLNMIMLT</sequence>